<dbReference type="AlphaFoldDB" id="A0A975GEC0"/>
<feature type="domain" description="Transposase (putative) YhgA-like" evidence="1">
    <location>
        <begin position="3"/>
        <end position="64"/>
    </location>
</feature>
<dbReference type="KEGG" id="dli:dnl_02970"/>
<dbReference type="Pfam" id="PF04754">
    <property type="entry name" value="Transposase_31"/>
    <property type="match status" value="1"/>
</dbReference>
<evidence type="ECO:0000313" key="3">
    <source>
        <dbReference type="Proteomes" id="UP000663720"/>
    </source>
</evidence>
<accession>A0A975GEC0</accession>
<dbReference type="InterPro" id="IPR006842">
    <property type="entry name" value="Transposase_31"/>
</dbReference>
<name>A0A975GEC0_9BACT</name>
<gene>
    <name evidence="2" type="ORF">dnl_02970</name>
</gene>
<evidence type="ECO:0000259" key="1">
    <source>
        <dbReference type="Pfam" id="PF04754"/>
    </source>
</evidence>
<keyword evidence="3" id="KW-1185">Reference proteome</keyword>
<dbReference type="EMBL" id="CP061799">
    <property type="protein sequence ID" value="QTA78086.1"/>
    <property type="molecule type" value="Genomic_DNA"/>
</dbReference>
<dbReference type="Proteomes" id="UP000663720">
    <property type="component" value="Chromosome"/>
</dbReference>
<protein>
    <submittedName>
        <fullName evidence="2">Transposase, RpnA/YhgA-like</fullName>
    </submittedName>
</protein>
<proteinExistence type="predicted"/>
<sequence length="83" mass="10057">MMLSEYIPDFTYKVYDLGDYPDEMLMISGYMALDVVLYIFKHIFDNNFREILSNAVSMLTKINDRKIYLEFFEWLLRYTYHAG</sequence>
<dbReference type="RefSeq" id="WP_207689987.1">
    <property type="nucleotide sequence ID" value="NZ_CP061799.1"/>
</dbReference>
<evidence type="ECO:0000313" key="2">
    <source>
        <dbReference type="EMBL" id="QTA78086.1"/>
    </source>
</evidence>
<organism evidence="2 3">
    <name type="scientific">Desulfonema limicola</name>
    <dbReference type="NCBI Taxonomy" id="45656"/>
    <lineage>
        <taxon>Bacteria</taxon>
        <taxon>Pseudomonadati</taxon>
        <taxon>Thermodesulfobacteriota</taxon>
        <taxon>Desulfobacteria</taxon>
        <taxon>Desulfobacterales</taxon>
        <taxon>Desulfococcaceae</taxon>
        <taxon>Desulfonema</taxon>
    </lineage>
</organism>
<reference evidence="2" key="1">
    <citation type="journal article" date="2021" name="Microb. Physiol.">
        <title>Proteogenomic Insights into the Physiology of Marine, Sulfate-Reducing, Filamentous Desulfonema limicola and Desulfonema magnum.</title>
        <authorList>
            <person name="Schnaars V."/>
            <person name="Wohlbrand L."/>
            <person name="Scheve S."/>
            <person name="Hinrichs C."/>
            <person name="Reinhardt R."/>
            <person name="Rabus R."/>
        </authorList>
    </citation>
    <scope>NUCLEOTIDE SEQUENCE</scope>
    <source>
        <strain evidence="2">5ac10</strain>
    </source>
</reference>